<dbReference type="InterPro" id="IPR017853">
    <property type="entry name" value="GH"/>
</dbReference>
<keyword evidence="5" id="KW-1185">Reference proteome</keyword>
<dbReference type="Gramene" id="EOY08860">
    <property type="protein sequence ID" value="EOY08860"/>
    <property type="gene ID" value="TCM_024111"/>
</dbReference>
<comment type="similarity">
    <text evidence="1 2">Belongs to the glycosyl hydrolase 31 family.</text>
</comment>
<dbReference type="AlphaFoldDB" id="A0A061EUV0"/>
<evidence type="ECO:0000313" key="5">
    <source>
        <dbReference type="Proteomes" id="UP000026915"/>
    </source>
</evidence>
<dbReference type="GO" id="GO:0004553">
    <property type="term" value="F:hydrolase activity, hydrolyzing O-glycosyl compounds"/>
    <property type="evidence" value="ECO:0007669"/>
    <property type="project" value="InterPro"/>
</dbReference>
<dbReference type="InterPro" id="IPR052990">
    <property type="entry name" value="Sulfoquinovosidase_GH31"/>
</dbReference>
<dbReference type="GO" id="GO:0030246">
    <property type="term" value="F:carbohydrate binding"/>
    <property type="evidence" value="ECO:0007669"/>
    <property type="project" value="InterPro"/>
</dbReference>
<dbReference type="SUPFAM" id="SSF74650">
    <property type="entry name" value="Galactose mutarotase-like"/>
    <property type="match status" value="1"/>
</dbReference>
<organism evidence="4 5">
    <name type="scientific">Theobroma cacao</name>
    <name type="common">Cacao</name>
    <name type="synonym">Cocoa</name>
    <dbReference type="NCBI Taxonomy" id="3641"/>
    <lineage>
        <taxon>Eukaryota</taxon>
        <taxon>Viridiplantae</taxon>
        <taxon>Streptophyta</taxon>
        <taxon>Embryophyta</taxon>
        <taxon>Tracheophyta</taxon>
        <taxon>Spermatophyta</taxon>
        <taxon>Magnoliopsida</taxon>
        <taxon>eudicotyledons</taxon>
        <taxon>Gunneridae</taxon>
        <taxon>Pentapetalae</taxon>
        <taxon>rosids</taxon>
        <taxon>malvids</taxon>
        <taxon>Malvales</taxon>
        <taxon>Malvaceae</taxon>
        <taxon>Byttnerioideae</taxon>
        <taxon>Theobroma</taxon>
    </lineage>
</organism>
<name>A0A061EUV0_THECC</name>
<dbReference type="CDD" id="cd14752">
    <property type="entry name" value="GH31_N"/>
    <property type="match status" value="1"/>
</dbReference>
<reference evidence="4 5" key="1">
    <citation type="journal article" date="2013" name="Genome Biol.">
        <title>The genome sequence of the most widely cultivated cacao type and its use to identify candidate genes regulating pod color.</title>
        <authorList>
            <person name="Motamayor J.C."/>
            <person name="Mockaitis K."/>
            <person name="Schmutz J."/>
            <person name="Haiminen N."/>
            <person name="Iii D.L."/>
            <person name="Cornejo O."/>
            <person name="Findley S.D."/>
            <person name="Zheng P."/>
            <person name="Utro F."/>
            <person name="Royaert S."/>
            <person name="Saski C."/>
            <person name="Jenkins J."/>
            <person name="Podicheti R."/>
            <person name="Zhao M."/>
            <person name="Scheffler B.E."/>
            <person name="Stack J.C."/>
            <person name="Feltus F.A."/>
            <person name="Mustiga G.M."/>
            <person name="Amores F."/>
            <person name="Phillips W."/>
            <person name="Marelli J.P."/>
            <person name="May G.D."/>
            <person name="Shapiro H."/>
            <person name="Ma J."/>
            <person name="Bustamante C.D."/>
            <person name="Schnell R.J."/>
            <person name="Main D."/>
            <person name="Gilbert D."/>
            <person name="Parida L."/>
            <person name="Kuhn D.N."/>
        </authorList>
    </citation>
    <scope>NUCLEOTIDE SEQUENCE [LARGE SCALE GENOMIC DNA]</scope>
    <source>
        <strain evidence="5">cv. Matina 1-6</strain>
    </source>
</reference>
<dbReference type="InterPro" id="IPR000322">
    <property type="entry name" value="Glyco_hydro_31_TIM"/>
</dbReference>
<dbReference type="EMBL" id="CM001883">
    <property type="protein sequence ID" value="EOY08860.1"/>
    <property type="molecule type" value="Genomic_DNA"/>
</dbReference>
<dbReference type="PANTHER" id="PTHR46959">
    <property type="entry name" value="SULFOQUINOVOSIDASE"/>
    <property type="match status" value="1"/>
</dbReference>
<feature type="domain" description="Glycoside hydrolase family 31 TIM barrel" evidence="3">
    <location>
        <begin position="439"/>
        <end position="750"/>
    </location>
</feature>
<keyword evidence="2" id="KW-0326">Glycosidase</keyword>
<accession>A0A061EUV0</accession>
<dbReference type="InterPro" id="IPR044112">
    <property type="entry name" value="YihQ_TIM-like"/>
</dbReference>
<keyword evidence="2 4" id="KW-0378">Hydrolase</keyword>
<dbReference type="Proteomes" id="UP000026915">
    <property type="component" value="Chromosome 5"/>
</dbReference>
<dbReference type="CDD" id="cd06594">
    <property type="entry name" value="GH31_glucosidase_YihQ"/>
    <property type="match status" value="1"/>
</dbReference>
<dbReference type="Pfam" id="PF01055">
    <property type="entry name" value="Glyco_hydro_31_2nd"/>
    <property type="match status" value="1"/>
</dbReference>
<dbReference type="PANTHER" id="PTHR46959:SF2">
    <property type="entry name" value="SULFOQUINOVOSIDASE"/>
    <property type="match status" value="1"/>
</dbReference>
<evidence type="ECO:0000313" key="4">
    <source>
        <dbReference type="EMBL" id="EOY08860.1"/>
    </source>
</evidence>
<evidence type="ECO:0000256" key="1">
    <source>
        <dbReference type="ARBA" id="ARBA00007806"/>
    </source>
</evidence>
<dbReference type="Gene3D" id="2.60.40.1760">
    <property type="entry name" value="glycosyl hydrolase (family 31)"/>
    <property type="match status" value="1"/>
</dbReference>
<dbReference type="Gene3D" id="3.20.20.80">
    <property type="entry name" value="Glycosidases"/>
    <property type="match status" value="1"/>
</dbReference>
<dbReference type="InterPro" id="IPR011013">
    <property type="entry name" value="Gal_mutarotase_sf_dom"/>
</dbReference>
<proteinExistence type="inferred from homology"/>
<dbReference type="SUPFAM" id="SSF51445">
    <property type="entry name" value="(Trans)glycosidases"/>
    <property type="match status" value="1"/>
</dbReference>
<sequence>MHNQNSPTLIMSTLKITKKHHKHLNNPFPSTPRYLPSIQGNLFINSQTLPPHQIFPVGKDFQLLWSTRNGGSISISHQSQPSKSLWSTIPGQAFMSAALAETEVEESRGSFVVKDRDVHLVCQHQTLDDIILINPFDDKDNDFLPDHLELDRLKIDSKIADPPVLVITGHIFSKRKKKRLQSSGIYKDIKFEKREPAASARYWVLFDQKNCNQIGFQVKIGQPNFQLLHQKASPLTASGWYRRLRRKLGRYRKRKLGWSWVFTRTKGLVTVSSSEEELGELNVAEPSAEFNRVCFTYASEGNERFFGFGEQFSRMDFKGKRVPIFVQEQGIGRGDQPITFAANLVSYRAGGDWSTTYAPSPFYMTSKMRSLYLEGYNYSIFDLTQHDRVQVQIHGNAIQGRILHGNSPLEIIEHFTEAIGRPPKLPEWMISGAVVGMQGGTETVRCVWDKLTTYKVPISVFWLQDWVGQRETLIGSQLWWNWEVDTTRYPGWQQLVKDLSTHSIKVMTYCNPCLALMDEKPNKRRNLFEEAKELDILVRDQHGEPYMVPNTAFDVGMLDLTHPLTANWFKQILLEMVNDGVRGWMADFGEGLPVDAVLYSGEDPISAHNRYPELWAQINREFVEEWKSNHVGNEREDPEEGLVFFMRAGFRNSPRWGMLFWEGDQMVSWQANDGIKSSVVGLLSSGLSGYAFNHSDIGGYCAINLPIIKYHRSEELLLRWMELNAFTIVFRTHEGNKPSCNSQFYSNDQTLSHFARFAKVYKAWKFYRVQLVKLLKRAGLSAVTYFFTTQMMSRFRGSVTSSSWWAVRS</sequence>
<dbReference type="GO" id="GO:0005975">
    <property type="term" value="P:carbohydrate metabolic process"/>
    <property type="evidence" value="ECO:0007669"/>
    <property type="project" value="InterPro"/>
</dbReference>
<gene>
    <name evidence="4" type="ORF">TCM_024111</name>
</gene>
<evidence type="ECO:0000259" key="3">
    <source>
        <dbReference type="Pfam" id="PF01055"/>
    </source>
</evidence>
<evidence type="ECO:0000256" key="2">
    <source>
        <dbReference type="RuleBase" id="RU361185"/>
    </source>
</evidence>
<dbReference type="NCBIfam" id="NF007746">
    <property type="entry name" value="PRK10426.1"/>
    <property type="match status" value="1"/>
</dbReference>
<protein>
    <submittedName>
        <fullName evidence="4">Glycosyl hydrolases family 31 protein isoform 2</fullName>
    </submittedName>
</protein>